<reference evidence="1 2" key="1">
    <citation type="submission" date="2016-07" db="EMBL/GenBank/DDBJ databases">
        <title>Multiple horizontal gene transfer events from other fungi enriched the ability of initially mycotrophic Trichoderma (Ascomycota) to feed on dead plant biomass.</title>
        <authorList>
            <consortium name="DOE Joint Genome Institute"/>
            <person name="Aerts A."/>
            <person name="Atanasova L."/>
            <person name="Chenthamara K."/>
            <person name="Zhang J."/>
            <person name="Grujic M."/>
            <person name="Henrissat B."/>
            <person name="Kuo A."/>
            <person name="Salamov A."/>
            <person name="Lipzen A."/>
            <person name="Labutti K."/>
            <person name="Barry K."/>
            <person name="Miao Y."/>
            <person name="Rahimi M.J."/>
            <person name="Shen Q."/>
            <person name="Grigoriev I.V."/>
            <person name="Kubicek C.P."/>
            <person name="Druzhinina I.S."/>
        </authorList>
    </citation>
    <scope>NUCLEOTIDE SEQUENCE [LARGE SCALE GENOMIC DNA]</scope>
    <source>
        <strain evidence="1 2">ATCC 18648</strain>
    </source>
</reference>
<organism evidence="1 2">
    <name type="scientific">Trichoderma longibrachiatum ATCC 18648</name>
    <dbReference type="NCBI Taxonomy" id="983965"/>
    <lineage>
        <taxon>Eukaryota</taxon>
        <taxon>Fungi</taxon>
        <taxon>Dikarya</taxon>
        <taxon>Ascomycota</taxon>
        <taxon>Pezizomycotina</taxon>
        <taxon>Sordariomycetes</taxon>
        <taxon>Hypocreomycetidae</taxon>
        <taxon>Hypocreales</taxon>
        <taxon>Hypocreaceae</taxon>
        <taxon>Trichoderma</taxon>
    </lineage>
</organism>
<dbReference type="EMBL" id="KZ679127">
    <property type="protein sequence ID" value="PTB80418.1"/>
    <property type="molecule type" value="Genomic_DNA"/>
</dbReference>
<evidence type="ECO:0000313" key="2">
    <source>
        <dbReference type="Proteomes" id="UP000240760"/>
    </source>
</evidence>
<evidence type="ECO:0000313" key="1">
    <source>
        <dbReference type="EMBL" id="PTB80418.1"/>
    </source>
</evidence>
<dbReference type="AlphaFoldDB" id="A0A2T4CFV5"/>
<protein>
    <submittedName>
        <fullName evidence="1">Uncharacterized protein</fullName>
    </submittedName>
</protein>
<gene>
    <name evidence="1" type="ORF">M440DRAFT_1125673</name>
</gene>
<proteinExistence type="predicted"/>
<keyword evidence="2" id="KW-1185">Reference proteome</keyword>
<sequence length="167" mass="18154">MPNQKVCRYSASTLPSSRVNDKTQLYARINSALYASQIEALAAAARLTPLEGGGVPWVSRRPLELAMARSGKPQAPVPKSSIEGLIREGKLVRPSSILHAPAVAHKLVGRHYQSCWCGHRSDPWPVPLSGDRNFLHSSHPDALSGGLHASVCQQRQADAHTHNRFSP</sequence>
<name>A0A2T4CFV5_TRILO</name>
<dbReference type="Proteomes" id="UP000240760">
    <property type="component" value="Unassembled WGS sequence"/>
</dbReference>
<accession>A0A2T4CFV5</accession>